<evidence type="ECO:0000256" key="1">
    <source>
        <dbReference type="SAM" id="SignalP"/>
    </source>
</evidence>
<protein>
    <recommendedName>
        <fullName evidence="2">Ig-like SoxY domain-containing protein</fullName>
    </recommendedName>
</protein>
<dbReference type="Pfam" id="PF13501">
    <property type="entry name" value="SoxY"/>
    <property type="match status" value="1"/>
</dbReference>
<dbReference type="InterPro" id="IPR016568">
    <property type="entry name" value="Sulphur_oxidation_SoxY"/>
</dbReference>
<dbReference type="Proteomes" id="UP000245765">
    <property type="component" value="Unassembled WGS sequence"/>
</dbReference>
<gene>
    <name evidence="3" type="ORF">DFH01_00100</name>
</gene>
<dbReference type="Gene3D" id="2.60.40.2470">
    <property type="entry name" value="SoxY domain"/>
    <property type="match status" value="1"/>
</dbReference>
<reference evidence="4" key="1">
    <citation type="submission" date="2018-05" db="EMBL/GenBank/DDBJ databases">
        <authorList>
            <person name="Du Z."/>
            <person name="Wang X."/>
        </authorList>
    </citation>
    <scope>NUCLEOTIDE SEQUENCE [LARGE SCALE GENOMIC DNA]</scope>
    <source>
        <strain evidence="4">CQN31</strain>
    </source>
</reference>
<dbReference type="EMBL" id="QGNA01000001">
    <property type="protein sequence ID" value="PWS37761.1"/>
    <property type="molecule type" value="Genomic_DNA"/>
</dbReference>
<feature type="chain" id="PRO_5016248990" description="Ig-like SoxY domain-containing protein" evidence="1">
    <location>
        <begin position="23"/>
        <end position="152"/>
    </location>
</feature>
<keyword evidence="4" id="KW-1185">Reference proteome</keyword>
<dbReference type="InterPro" id="IPR032711">
    <property type="entry name" value="SoxY"/>
</dbReference>
<keyword evidence="1" id="KW-0732">Signal</keyword>
<evidence type="ECO:0000313" key="3">
    <source>
        <dbReference type="EMBL" id="PWS37761.1"/>
    </source>
</evidence>
<dbReference type="InterPro" id="IPR038162">
    <property type="entry name" value="SoxY_sf"/>
</dbReference>
<evidence type="ECO:0000259" key="2">
    <source>
        <dbReference type="Pfam" id="PF13501"/>
    </source>
</evidence>
<sequence length="152" mass="15851">MSLHRRTVLVLPLAVAATGAAAQSAVQSAASENFAAAERAILAGRTPIAGGIEIDMPPLSENGNSVDLSIRVDSPMTEDDHVAAIHILSERNPFPRVARFALSPRAGRAEVATRIRLATTQTILVLAETSKGQVHRAGREVIVVLGACVDGG</sequence>
<evidence type="ECO:0000313" key="4">
    <source>
        <dbReference type="Proteomes" id="UP000245765"/>
    </source>
</evidence>
<proteinExistence type="predicted"/>
<dbReference type="InterPro" id="IPR006311">
    <property type="entry name" value="TAT_signal"/>
</dbReference>
<accession>A0A317FF95</accession>
<feature type="signal peptide" evidence="1">
    <location>
        <begin position="1"/>
        <end position="22"/>
    </location>
</feature>
<dbReference type="AlphaFoldDB" id="A0A317FF95"/>
<comment type="caution">
    <text evidence="3">The sequence shown here is derived from an EMBL/GenBank/DDBJ whole genome shotgun (WGS) entry which is preliminary data.</text>
</comment>
<dbReference type="RefSeq" id="WP_109868383.1">
    <property type="nucleotide sequence ID" value="NZ_QGNA01000001.1"/>
</dbReference>
<organism evidence="3 4">
    <name type="scientific">Falsiroseomonas bella</name>
    <dbReference type="NCBI Taxonomy" id="2184016"/>
    <lineage>
        <taxon>Bacteria</taxon>
        <taxon>Pseudomonadati</taxon>
        <taxon>Pseudomonadota</taxon>
        <taxon>Alphaproteobacteria</taxon>
        <taxon>Acetobacterales</taxon>
        <taxon>Roseomonadaceae</taxon>
        <taxon>Falsiroseomonas</taxon>
    </lineage>
</organism>
<dbReference type="PROSITE" id="PS51318">
    <property type="entry name" value="TAT"/>
    <property type="match status" value="1"/>
</dbReference>
<dbReference type="OrthoDB" id="9804570at2"/>
<dbReference type="PIRSF" id="PIRSF010312">
    <property type="entry name" value="Sulphur_oxidation_SoxY"/>
    <property type="match status" value="1"/>
</dbReference>
<name>A0A317FF95_9PROT</name>
<feature type="domain" description="Ig-like SoxY" evidence="2">
    <location>
        <begin position="40"/>
        <end position="148"/>
    </location>
</feature>